<name>A0AAW1S831_9CHLO</name>
<sequence length="63" mass="7026">MCIHSLFGLGERKPSGSATEQYKKLQGSEVYLVSVQKKVDITTLWGDQDRAVLVFARSMGYDS</sequence>
<evidence type="ECO:0000313" key="2">
    <source>
        <dbReference type="Proteomes" id="UP001485043"/>
    </source>
</evidence>
<accession>A0AAW1S831</accession>
<proteinExistence type="predicted"/>
<feature type="non-terminal residue" evidence="1">
    <location>
        <position position="63"/>
    </location>
</feature>
<keyword evidence="2" id="KW-1185">Reference proteome</keyword>
<evidence type="ECO:0000313" key="1">
    <source>
        <dbReference type="EMBL" id="KAK9842414.1"/>
    </source>
</evidence>
<protein>
    <submittedName>
        <fullName evidence="1">Uncharacterized protein</fullName>
    </submittedName>
</protein>
<reference evidence="1 2" key="1">
    <citation type="journal article" date="2024" name="Nat. Commun.">
        <title>Phylogenomics reveals the evolutionary origins of lichenization in chlorophyte algae.</title>
        <authorList>
            <person name="Puginier C."/>
            <person name="Libourel C."/>
            <person name="Otte J."/>
            <person name="Skaloud P."/>
            <person name="Haon M."/>
            <person name="Grisel S."/>
            <person name="Petersen M."/>
            <person name="Berrin J.G."/>
            <person name="Delaux P.M."/>
            <person name="Dal Grande F."/>
            <person name="Keller J."/>
        </authorList>
    </citation>
    <scope>NUCLEOTIDE SEQUENCE [LARGE SCALE GENOMIC DNA]</scope>
    <source>
        <strain evidence="1 2">SAG 2523</strain>
    </source>
</reference>
<comment type="caution">
    <text evidence="1">The sequence shown here is derived from an EMBL/GenBank/DDBJ whole genome shotgun (WGS) entry which is preliminary data.</text>
</comment>
<dbReference type="AlphaFoldDB" id="A0AAW1S831"/>
<gene>
    <name evidence="1" type="ORF">WJX84_005684</name>
</gene>
<organism evidence="1 2">
    <name type="scientific">Apatococcus fuscideae</name>
    <dbReference type="NCBI Taxonomy" id="2026836"/>
    <lineage>
        <taxon>Eukaryota</taxon>
        <taxon>Viridiplantae</taxon>
        <taxon>Chlorophyta</taxon>
        <taxon>core chlorophytes</taxon>
        <taxon>Trebouxiophyceae</taxon>
        <taxon>Chlorellales</taxon>
        <taxon>Chlorellaceae</taxon>
        <taxon>Apatococcus</taxon>
    </lineage>
</organism>
<dbReference type="EMBL" id="JALJOV010001712">
    <property type="protein sequence ID" value="KAK9842414.1"/>
    <property type="molecule type" value="Genomic_DNA"/>
</dbReference>
<dbReference type="Proteomes" id="UP001485043">
    <property type="component" value="Unassembled WGS sequence"/>
</dbReference>